<dbReference type="AlphaFoldDB" id="A0A165PDX5"/>
<organism evidence="2 3">
    <name type="scientific">Exidia glandulosa HHB12029</name>
    <dbReference type="NCBI Taxonomy" id="1314781"/>
    <lineage>
        <taxon>Eukaryota</taxon>
        <taxon>Fungi</taxon>
        <taxon>Dikarya</taxon>
        <taxon>Basidiomycota</taxon>
        <taxon>Agaricomycotina</taxon>
        <taxon>Agaricomycetes</taxon>
        <taxon>Auriculariales</taxon>
        <taxon>Exidiaceae</taxon>
        <taxon>Exidia</taxon>
    </lineage>
</organism>
<proteinExistence type="predicted"/>
<accession>A0A165PDX5</accession>
<dbReference type="InterPro" id="IPR036047">
    <property type="entry name" value="F-box-like_dom_sf"/>
</dbReference>
<evidence type="ECO:0008006" key="4">
    <source>
        <dbReference type="Google" id="ProtNLM"/>
    </source>
</evidence>
<evidence type="ECO:0000313" key="2">
    <source>
        <dbReference type="EMBL" id="KZW02034.1"/>
    </source>
</evidence>
<dbReference type="Proteomes" id="UP000077266">
    <property type="component" value="Unassembled WGS sequence"/>
</dbReference>
<name>A0A165PDX5_EXIGL</name>
<evidence type="ECO:0000256" key="1">
    <source>
        <dbReference type="SAM" id="MobiDB-lite"/>
    </source>
</evidence>
<keyword evidence="3" id="KW-1185">Reference proteome</keyword>
<dbReference type="EMBL" id="KV425890">
    <property type="protein sequence ID" value="KZW02034.1"/>
    <property type="molecule type" value="Genomic_DNA"/>
</dbReference>
<dbReference type="OrthoDB" id="2788229at2759"/>
<evidence type="ECO:0000313" key="3">
    <source>
        <dbReference type="Proteomes" id="UP000077266"/>
    </source>
</evidence>
<sequence length="380" mass="43466">MHPRQRTLPAELWDAILDHVTDTATLCACSVVCRKWSPRARRNLLRTIQVSANGHRPQNAMSIACFCRVFGTADPHARALVTALDIGDFSLANADVSRFLDVLELFCGANVRHLTLRYCYDRDAKDQLFDVCRLAFSGVTSLDLNWTFNAVSEFSALASQFPCLEIFVIRCLVMRDHGRGEIHPPTFKQCRLHFELPSTCNILTYWAAHCISRFSEIWVCLEEFTYEILCNICEHDRGILERVKSLAFVLDGHEPDAHYDWSSLAERLEQCTQLEELTFSLASGYRSPVKMLLDRLETVFRFPPTVKRITIDGDPHWHSPLWEDLEPALATMFPLLEEMPEPIRAKNNARQKREDEARSQSEDEEDNGLPLLGHQSMLVA</sequence>
<dbReference type="SUPFAM" id="SSF52047">
    <property type="entry name" value="RNI-like"/>
    <property type="match status" value="1"/>
</dbReference>
<dbReference type="SUPFAM" id="SSF81383">
    <property type="entry name" value="F-box domain"/>
    <property type="match status" value="1"/>
</dbReference>
<feature type="compositionally biased region" description="Basic and acidic residues" evidence="1">
    <location>
        <begin position="351"/>
        <end position="361"/>
    </location>
</feature>
<protein>
    <recommendedName>
        <fullName evidence="4">F-box domain-containing protein</fullName>
    </recommendedName>
</protein>
<feature type="region of interest" description="Disordered" evidence="1">
    <location>
        <begin position="341"/>
        <end position="380"/>
    </location>
</feature>
<dbReference type="InParanoid" id="A0A165PDX5"/>
<gene>
    <name evidence="2" type="ORF">EXIGLDRAFT_829600</name>
</gene>
<reference evidence="2 3" key="1">
    <citation type="journal article" date="2016" name="Mol. Biol. Evol.">
        <title>Comparative Genomics of Early-Diverging Mushroom-Forming Fungi Provides Insights into the Origins of Lignocellulose Decay Capabilities.</title>
        <authorList>
            <person name="Nagy L.G."/>
            <person name="Riley R."/>
            <person name="Tritt A."/>
            <person name="Adam C."/>
            <person name="Daum C."/>
            <person name="Floudas D."/>
            <person name="Sun H."/>
            <person name="Yadav J.S."/>
            <person name="Pangilinan J."/>
            <person name="Larsson K.H."/>
            <person name="Matsuura K."/>
            <person name="Barry K."/>
            <person name="Labutti K."/>
            <person name="Kuo R."/>
            <person name="Ohm R.A."/>
            <person name="Bhattacharya S.S."/>
            <person name="Shirouzu T."/>
            <person name="Yoshinaga Y."/>
            <person name="Martin F.M."/>
            <person name="Grigoriev I.V."/>
            <person name="Hibbett D.S."/>
        </authorList>
    </citation>
    <scope>NUCLEOTIDE SEQUENCE [LARGE SCALE GENOMIC DNA]</scope>
    <source>
        <strain evidence="2 3">HHB12029</strain>
    </source>
</reference>